<evidence type="ECO:0000313" key="3">
    <source>
        <dbReference type="Proteomes" id="UP000824089"/>
    </source>
</evidence>
<keyword evidence="1" id="KW-0472">Membrane</keyword>
<name>A0A9D1LAA5_9CLOT</name>
<dbReference type="EMBL" id="DVMM01000109">
    <property type="protein sequence ID" value="HIU29721.1"/>
    <property type="molecule type" value="Genomic_DNA"/>
</dbReference>
<dbReference type="AlphaFoldDB" id="A0A9D1LAA5"/>
<evidence type="ECO:0000256" key="1">
    <source>
        <dbReference type="SAM" id="Phobius"/>
    </source>
</evidence>
<comment type="caution">
    <text evidence="2">The sequence shown here is derived from an EMBL/GenBank/DDBJ whole genome shotgun (WGS) entry which is preliminary data.</text>
</comment>
<organism evidence="2 3">
    <name type="scientific">Candidatus Egerieisoma faecipullorum</name>
    <dbReference type="NCBI Taxonomy" id="2840963"/>
    <lineage>
        <taxon>Bacteria</taxon>
        <taxon>Bacillati</taxon>
        <taxon>Bacillota</taxon>
        <taxon>Clostridia</taxon>
        <taxon>Eubacteriales</taxon>
        <taxon>Clostridiaceae</taxon>
        <taxon>Clostridiaceae incertae sedis</taxon>
        <taxon>Candidatus Egerieisoma</taxon>
    </lineage>
</organism>
<keyword evidence="1" id="KW-1133">Transmembrane helix</keyword>
<sequence>MRNRDEFKAELLRRREAYERRRKRKQKLFLAAALPLVSCAAVFCVAFLPALLRGFQEGTAHSLGEAALPESAAAQSVEIAAFPPANEPAERYTDPDVIRDLLARLEAAESLPAATASAEPAAETGYSIRVICDGETAELYTFLTDGSLRTADGSWRKMPKEAAEELERLISELQMD</sequence>
<keyword evidence="1" id="KW-0812">Transmembrane</keyword>
<feature type="transmembrane region" description="Helical" evidence="1">
    <location>
        <begin position="28"/>
        <end position="52"/>
    </location>
</feature>
<proteinExistence type="predicted"/>
<reference evidence="2" key="1">
    <citation type="submission" date="2020-10" db="EMBL/GenBank/DDBJ databases">
        <authorList>
            <person name="Gilroy R."/>
        </authorList>
    </citation>
    <scope>NUCLEOTIDE SEQUENCE</scope>
    <source>
        <strain evidence="2">CHK195-4489</strain>
    </source>
</reference>
<dbReference type="Proteomes" id="UP000824089">
    <property type="component" value="Unassembled WGS sequence"/>
</dbReference>
<gene>
    <name evidence="2" type="ORF">IAD50_05430</name>
</gene>
<evidence type="ECO:0000313" key="2">
    <source>
        <dbReference type="EMBL" id="HIU29721.1"/>
    </source>
</evidence>
<protein>
    <recommendedName>
        <fullName evidence="4">Transmembrane protein</fullName>
    </recommendedName>
</protein>
<evidence type="ECO:0008006" key="4">
    <source>
        <dbReference type="Google" id="ProtNLM"/>
    </source>
</evidence>
<accession>A0A9D1LAA5</accession>
<reference evidence="2" key="2">
    <citation type="journal article" date="2021" name="PeerJ">
        <title>Extensive microbial diversity within the chicken gut microbiome revealed by metagenomics and culture.</title>
        <authorList>
            <person name="Gilroy R."/>
            <person name="Ravi A."/>
            <person name="Getino M."/>
            <person name="Pursley I."/>
            <person name="Horton D.L."/>
            <person name="Alikhan N.F."/>
            <person name="Baker D."/>
            <person name="Gharbi K."/>
            <person name="Hall N."/>
            <person name="Watson M."/>
            <person name="Adriaenssens E.M."/>
            <person name="Foster-Nyarko E."/>
            <person name="Jarju S."/>
            <person name="Secka A."/>
            <person name="Antonio M."/>
            <person name="Oren A."/>
            <person name="Chaudhuri R.R."/>
            <person name="La Ragione R."/>
            <person name="Hildebrand F."/>
            <person name="Pallen M.J."/>
        </authorList>
    </citation>
    <scope>NUCLEOTIDE SEQUENCE</scope>
    <source>
        <strain evidence="2">CHK195-4489</strain>
    </source>
</reference>